<reference evidence="1 2" key="1">
    <citation type="submission" date="2016-11" db="EMBL/GenBank/DDBJ databases">
        <authorList>
            <person name="Jaros S."/>
            <person name="Januszkiewicz K."/>
            <person name="Wedrychowicz H."/>
        </authorList>
    </citation>
    <scope>NUCLEOTIDE SEQUENCE [LARGE SCALE GENOMIC DNA]</scope>
    <source>
        <strain evidence="1 2">DSM 18899</strain>
    </source>
</reference>
<proteinExistence type="predicted"/>
<dbReference type="AlphaFoldDB" id="A0A1K2HNX8"/>
<dbReference type="STRING" id="1121279.SAMN02745887_03037"/>
<keyword evidence="2" id="KW-1185">Reference proteome</keyword>
<dbReference type="EMBL" id="FPKR01000012">
    <property type="protein sequence ID" value="SFZ78512.1"/>
    <property type="molecule type" value="Genomic_DNA"/>
</dbReference>
<dbReference type="Proteomes" id="UP000186513">
    <property type="component" value="Unassembled WGS sequence"/>
</dbReference>
<dbReference type="RefSeq" id="WP_072429519.1">
    <property type="nucleotide sequence ID" value="NZ_FPKR01000012.1"/>
</dbReference>
<name>A0A1K2HNX8_9NEIS</name>
<sequence length="132" mass="13120">MSLFDQIGGLLGGNEQAGGALQAVSSLLEQQGGVAGLVQQFQQGGLSEVVSSWVGTGQNLNISPEQIQAVLGSGPVADIAAKLGISPAEAASTVSQWLPQIVDKLTPNGQVPAEGGDVLGQAASLLGGKLFG</sequence>
<dbReference type="SUPFAM" id="SSF140804">
    <property type="entry name" value="YidB-like"/>
    <property type="match status" value="1"/>
</dbReference>
<protein>
    <submittedName>
        <fullName evidence="1">Uncharacterized conserved protein YidB, DUF937 family</fullName>
    </submittedName>
</protein>
<organism evidence="1 2">
    <name type="scientific">Chitinimonas taiwanensis DSM 18899</name>
    <dbReference type="NCBI Taxonomy" id="1121279"/>
    <lineage>
        <taxon>Bacteria</taxon>
        <taxon>Pseudomonadati</taxon>
        <taxon>Pseudomonadota</taxon>
        <taxon>Betaproteobacteria</taxon>
        <taxon>Neisseriales</taxon>
        <taxon>Chitinibacteraceae</taxon>
        <taxon>Chitinimonas</taxon>
    </lineage>
</organism>
<dbReference type="OrthoDB" id="9795283at2"/>
<dbReference type="Gene3D" id="1.10.10.690">
    <property type="entry name" value="YidB-like"/>
    <property type="match status" value="1"/>
</dbReference>
<gene>
    <name evidence="1" type="ORF">SAMN02745887_03037</name>
</gene>
<dbReference type="InterPro" id="IPR027405">
    <property type="entry name" value="YidB-like"/>
</dbReference>
<evidence type="ECO:0000313" key="2">
    <source>
        <dbReference type="Proteomes" id="UP000186513"/>
    </source>
</evidence>
<accession>A0A1K2HNX8</accession>
<dbReference type="InterPro" id="IPR045372">
    <property type="entry name" value="YidB"/>
</dbReference>
<evidence type="ECO:0000313" key="1">
    <source>
        <dbReference type="EMBL" id="SFZ78512.1"/>
    </source>
</evidence>
<dbReference type="Pfam" id="PF20159">
    <property type="entry name" value="YidB"/>
    <property type="match status" value="1"/>
</dbReference>